<evidence type="ECO:0000256" key="8">
    <source>
        <dbReference type="ARBA" id="ARBA00030816"/>
    </source>
</evidence>
<dbReference type="InterPro" id="IPR045089">
    <property type="entry name" value="PGGT1B-like"/>
</dbReference>
<keyword evidence="12" id="KW-1185">Reference proteome</keyword>
<evidence type="ECO:0000313" key="11">
    <source>
        <dbReference type="EMBL" id="KAJ8487164.1"/>
    </source>
</evidence>
<evidence type="ECO:0000256" key="3">
    <source>
        <dbReference type="ARBA" id="ARBA00022602"/>
    </source>
</evidence>
<keyword evidence="4" id="KW-0808">Transferase</keyword>
<comment type="cofactor">
    <cofactor evidence="1">
        <name>Zn(2+)</name>
        <dbReference type="ChEBI" id="CHEBI:29105"/>
    </cofactor>
</comment>
<evidence type="ECO:0000256" key="9">
    <source>
        <dbReference type="ARBA" id="ARBA00032766"/>
    </source>
</evidence>
<evidence type="ECO:0000256" key="2">
    <source>
        <dbReference type="ARBA" id="ARBA00010497"/>
    </source>
</evidence>
<dbReference type="Proteomes" id="UP001215151">
    <property type="component" value="Unassembled WGS sequence"/>
</dbReference>
<reference evidence="11" key="1">
    <citation type="submission" date="2022-11" db="EMBL/GenBank/DDBJ databases">
        <title>Genome Sequence of Cubamyces cubensis.</title>
        <authorList>
            <person name="Buettner E."/>
        </authorList>
    </citation>
    <scope>NUCLEOTIDE SEQUENCE</scope>
    <source>
        <strain evidence="11">MPL-01</strain>
    </source>
</reference>
<evidence type="ECO:0000256" key="1">
    <source>
        <dbReference type="ARBA" id="ARBA00001947"/>
    </source>
</evidence>
<dbReference type="PANTHER" id="PTHR11774">
    <property type="entry name" value="GERANYLGERANYL TRANSFERASE TYPE BETA SUBUNIT"/>
    <property type="match status" value="1"/>
</dbReference>
<name>A0AAD7XC35_9APHY</name>
<keyword evidence="5" id="KW-0479">Metal-binding</keyword>
<organism evidence="11 12">
    <name type="scientific">Trametes cubensis</name>
    <dbReference type="NCBI Taxonomy" id="1111947"/>
    <lineage>
        <taxon>Eukaryota</taxon>
        <taxon>Fungi</taxon>
        <taxon>Dikarya</taxon>
        <taxon>Basidiomycota</taxon>
        <taxon>Agaricomycotina</taxon>
        <taxon>Agaricomycetes</taxon>
        <taxon>Polyporales</taxon>
        <taxon>Polyporaceae</taxon>
        <taxon>Trametes</taxon>
    </lineage>
</organism>
<protein>
    <recommendedName>
        <fullName evidence="8">Geranylgeranyl transferase type II subunit beta</fullName>
    </recommendedName>
    <alternativeName>
        <fullName evidence="9">Type II protein geranyl-geranyltransferase subunit beta</fullName>
    </alternativeName>
</protein>
<dbReference type="GO" id="GO:0046872">
    <property type="term" value="F:metal ion binding"/>
    <property type="evidence" value="ECO:0007669"/>
    <property type="project" value="UniProtKB-KW"/>
</dbReference>
<evidence type="ECO:0000313" key="12">
    <source>
        <dbReference type="Proteomes" id="UP001215151"/>
    </source>
</evidence>
<dbReference type="GO" id="GO:0004663">
    <property type="term" value="F:Rab geranylgeranyltransferase activity"/>
    <property type="evidence" value="ECO:0007669"/>
    <property type="project" value="TreeGrafter"/>
</dbReference>
<keyword evidence="3" id="KW-0637">Prenyltransferase</keyword>
<comment type="similarity">
    <text evidence="2">Belongs to the protein prenyltransferase subunit beta family.</text>
</comment>
<evidence type="ECO:0000256" key="4">
    <source>
        <dbReference type="ARBA" id="ARBA00022679"/>
    </source>
</evidence>
<dbReference type="GO" id="GO:0005968">
    <property type="term" value="C:Rab-protein geranylgeranyltransferase complex"/>
    <property type="evidence" value="ECO:0007669"/>
    <property type="project" value="TreeGrafter"/>
</dbReference>
<dbReference type="InterPro" id="IPR001330">
    <property type="entry name" value="Prenyltrans"/>
</dbReference>
<accession>A0AAD7XC35</accession>
<evidence type="ECO:0000259" key="10">
    <source>
        <dbReference type="Pfam" id="PF00432"/>
    </source>
</evidence>
<evidence type="ECO:0000256" key="7">
    <source>
        <dbReference type="ARBA" id="ARBA00022833"/>
    </source>
</evidence>
<evidence type="ECO:0000256" key="6">
    <source>
        <dbReference type="ARBA" id="ARBA00022737"/>
    </source>
</evidence>
<dbReference type="Pfam" id="PF00432">
    <property type="entry name" value="Prenyltrans"/>
    <property type="match status" value="1"/>
</dbReference>
<sequence length="236" mass="26258">MTSVAALDIPLHVKYIQSLGENKDDLVYHMTAHLRMNAVYWGLTALCVMNHQDALDREDMISYVMSCWDDEAGAFGAHPDHDAHLLSTLSAIQILMMQDALDRLDIPRVVKCLLLADILSLQQPSGVFAGDAFGEIDARFLYCAVNALSLLGHLHELDVEKTVGFWVLSAMAILNKIPWINADKLTEFILSAQARLSLLGYPGLEDLDPVYCMPARLIESKGLRKGWKALPRKVLV</sequence>
<comment type="caution">
    <text evidence="11">The sequence shown here is derived from an EMBL/GenBank/DDBJ whole genome shotgun (WGS) entry which is preliminary data.</text>
</comment>
<keyword evidence="7" id="KW-0862">Zinc</keyword>
<dbReference type="AlphaFoldDB" id="A0AAD7XC35"/>
<feature type="domain" description="Prenyltransferase alpha-alpha toroid" evidence="10">
    <location>
        <begin position="9"/>
        <end position="165"/>
    </location>
</feature>
<evidence type="ECO:0000256" key="5">
    <source>
        <dbReference type="ARBA" id="ARBA00022723"/>
    </source>
</evidence>
<dbReference type="PANTHER" id="PTHR11774:SF11">
    <property type="entry name" value="GERANYLGERANYL TRANSFERASE TYPE-2 SUBUNIT BETA"/>
    <property type="match status" value="1"/>
</dbReference>
<dbReference type="EMBL" id="JAPEVG010000084">
    <property type="protein sequence ID" value="KAJ8487164.1"/>
    <property type="molecule type" value="Genomic_DNA"/>
</dbReference>
<dbReference type="Gene3D" id="1.50.10.20">
    <property type="match status" value="2"/>
</dbReference>
<gene>
    <name evidence="11" type="ORF">ONZ51_g4360</name>
</gene>
<keyword evidence="6" id="KW-0677">Repeat</keyword>
<proteinExistence type="inferred from homology"/>
<dbReference type="SUPFAM" id="SSF48239">
    <property type="entry name" value="Terpenoid cyclases/Protein prenyltransferases"/>
    <property type="match status" value="1"/>
</dbReference>
<dbReference type="InterPro" id="IPR008930">
    <property type="entry name" value="Terpenoid_cyclase/PrenylTrfase"/>
</dbReference>